<accession>A0A5P8VQ39</accession>
<evidence type="ECO:0000313" key="1">
    <source>
        <dbReference type="EMBL" id="QFS42563.1"/>
    </source>
</evidence>
<protein>
    <submittedName>
        <fullName evidence="1">Uncharacterized protein</fullName>
    </submittedName>
</protein>
<sequence>MLFLVDIKLVQKFKPFYLQAFKTNTLYFLKEYSRYSLFMMLIAYFSKNALLIHHYKDAILTYN</sequence>
<dbReference type="AlphaFoldDB" id="A0A5P8VQ39"/>
<proteinExistence type="predicted"/>
<name>A0A5P8VQ39_9NOSO</name>
<dbReference type="EMBL" id="CP045226">
    <property type="protein sequence ID" value="QFS42563.1"/>
    <property type="molecule type" value="Genomic_DNA"/>
</dbReference>
<dbReference type="KEGG" id="nsh:GXM_00036"/>
<dbReference type="Proteomes" id="UP000326678">
    <property type="component" value="Chromosome Gxm1"/>
</dbReference>
<reference evidence="1 2" key="1">
    <citation type="submission" date="2019-10" db="EMBL/GenBank/DDBJ databases">
        <title>Genomic and transcriptomic insights into the perfect genentic adaptation of a filamentous nitrogen-fixing cyanobacterium to rice fields.</title>
        <authorList>
            <person name="Chen Z."/>
        </authorList>
    </citation>
    <scope>NUCLEOTIDE SEQUENCE [LARGE SCALE GENOMIC DNA]</scope>
    <source>
        <strain evidence="1">CCNUC1</strain>
    </source>
</reference>
<keyword evidence="2" id="KW-1185">Reference proteome</keyword>
<evidence type="ECO:0000313" key="2">
    <source>
        <dbReference type="Proteomes" id="UP000326678"/>
    </source>
</evidence>
<gene>
    <name evidence="1" type="ORF">GXM_00036</name>
</gene>
<organism evidence="1 2">
    <name type="scientific">Nostoc sphaeroides CCNUC1</name>
    <dbReference type="NCBI Taxonomy" id="2653204"/>
    <lineage>
        <taxon>Bacteria</taxon>
        <taxon>Bacillati</taxon>
        <taxon>Cyanobacteriota</taxon>
        <taxon>Cyanophyceae</taxon>
        <taxon>Nostocales</taxon>
        <taxon>Nostocaceae</taxon>
        <taxon>Nostoc</taxon>
    </lineage>
</organism>